<dbReference type="SMART" id="SM00240">
    <property type="entry name" value="FHA"/>
    <property type="match status" value="1"/>
</dbReference>
<dbReference type="AlphaFoldDB" id="A0A809SFN1"/>
<proteinExistence type="predicted"/>
<accession>A0A809SFN1</accession>
<evidence type="ECO:0000313" key="4">
    <source>
        <dbReference type="Proteomes" id="UP000662873"/>
    </source>
</evidence>
<dbReference type="Pfam" id="PF00498">
    <property type="entry name" value="FHA"/>
    <property type="match status" value="1"/>
</dbReference>
<dbReference type="KEGG" id="npy:NPRO_25590"/>
<dbReference type="Gene3D" id="2.60.200.20">
    <property type="match status" value="1"/>
</dbReference>
<feature type="compositionally biased region" description="Acidic residues" evidence="1">
    <location>
        <begin position="13"/>
        <end position="44"/>
    </location>
</feature>
<dbReference type="InterPro" id="IPR008984">
    <property type="entry name" value="SMAD_FHA_dom_sf"/>
</dbReference>
<gene>
    <name evidence="3" type="ORF">NPRO_25590</name>
</gene>
<dbReference type="PROSITE" id="PS50006">
    <property type="entry name" value="FHA_DOMAIN"/>
    <property type="match status" value="1"/>
</dbReference>
<reference evidence="3" key="1">
    <citation type="journal article" name="DNA Res.">
        <title>The physiological potential of anammox bacteria as revealed by their core genome structure.</title>
        <authorList>
            <person name="Okubo T."/>
            <person name="Toyoda A."/>
            <person name="Fukuhara K."/>
            <person name="Uchiyama I."/>
            <person name="Harigaya Y."/>
            <person name="Kuroiwa M."/>
            <person name="Suzuki T."/>
            <person name="Murakami Y."/>
            <person name="Suwa Y."/>
            <person name="Takami H."/>
        </authorList>
    </citation>
    <scope>NUCLEOTIDE SEQUENCE</scope>
    <source>
        <strain evidence="3">317325-2</strain>
    </source>
</reference>
<evidence type="ECO:0000259" key="2">
    <source>
        <dbReference type="PROSITE" id="PS50006"/>
    </source>
</evidence>
<protein>
    <recommendedName>
        <fullName evidence="2">FHA domain-containing protein</fullName>
    </recommendedName>
</protein>
<sequence>MVENDELKGTELGGEDQVEDAPIDGDDEEVESPEADVDAEDSVDEGGPPTARLVLKRNGVETDMTFEFRPPATVGRFDPTVGPVDVDLASLDEAQYISRKHARIALSEEGWLLEDLGSSNGSYVLRGDFERVESSPLVDGDEVAFGNARFVFRVSES</sequence>
<dbReference type="SUPFAM" id="SSF49879">
    <property type="entry name" value="SMAD/FHA domain"/>
    <property type="match status" value="1"/>
</dbReference>
<evidence type="ECO:0000256" key="1">
    <source>
        <dbReference type="SAM" id="MobiDB-lite"/>
    </source>
</evidence>
<dbReference type="CDD" id="cd00060">
    <property type="entry name" value="FHA"/>
    <property type="match status" value="1"/>
</dbReference>
<dbReference type="EMBL" id="AP021858">
    <property type="protein sequence ID" value="BBO24964.1"/>
    <property type="molecule type" value="Genomic_DNA"/>
</dbReference>
<dbReference type="Proteomes" id="UP000662873">
    <property type="component" value="Chromosome"/>
</dbReference>
<feature type="domain" description="FHA" evidence="2">
    <location>
        <begin position="72"/>
        <end position="124"/>
    </location>
</feature>
<organism evidence="3 4">
    <name type="scientific">Candidatus Nitrosymbiomonas proteolyticus</name>
    <dbReference type="NCBI Taxonomy" id="2608984"/>
    <lineage>
        <taxon>Bacteria</taxon>
        <taxon>Bacillati</taxon>
        <taxon>Armatimonadota</taxon>
        <taxon>Armatimonadota incertae sedis</taxon>
        <taxon>Candidatus Nitrosymbiomonas</taxon>
    </lineage>
</organism>
<evidence type="ECO:0000313" key="3">
    <source>
        <dbReference type="EMBL" id="BBO24964.1"/>
    </source>
</evidence>
<dbReference type="InterPro" id="IPR000253">
    <property type="entry name" value="FHA_dom"/>
</dbReference>
<name>A0A809SFN1_9BACT</name>
<feature type="region of interest" description="Disordered" evidence="1">
    <location>
        <begin position="1"/>
        <end position="51"/>
    </location>
</feature>